<comment type="similarity">
    <text evidence="2 7">Belongs to the derlin family.</text>
</comment>
<feature type="transmembrane region" description="Helical" evidence="7">
    <location>
        <begin position="52"/>
        <end position="76"/>
    </location>
</feature>
<dbReference type="InterPro" id="IPR035952">
    <property type="entry name" value="Rhomboid-like_sf"/>
</dbReference>
<comment type="subcellular location">
    <subcellularLocation>
        <location evidence="1 7">Endoplasmic reticulum membrane</location>
        <topology evidence="1 7">Multi-pass membrane protein</topology>
    </subcellularLocation>
</comment>
<dbReference type="GO" id="GO:0005789">
    <property type="term" value="C:endoplasmic reticulum membrane"/>
    <property type="evidence" value="ECO:0007669"/>
    <property type="project" value="UniProtKB-SubCell"/>
</dbReference>
<evidence type="ECO:0000256" key="5">
    <source>
        <dbReference type="ARBA" id="ARBA00022989"/>
    </source>
</evidence>
<keyword evidence="3 7" id="KW-0812">Transmembrane</keyword>
<keyword evidence="6 7" id="KW-0472">Membrane</keyword>
<proteinExistence type="inferred from homology"/>
<feature type="transmembrane region" description="Helical" evidence="7">
    <location>
        <begin position="17"/>
        <end position="40"/>
    </location>
</feature>
<evidence type="ECO:0000256" key="1">
    <source>
        <dbReference type="ARBA" id="ARBA00004477"/>
    </source>
</evidence>
<feature type="transmembrane region" description="Helical" evidence="7">
    <location>
        <begin position="141"/>
        <end position="163"/>
    </location>
</feature>
<evidence type="ECO:0000256" key="4">
    <source>
        <dbReference type="ARBA" id="ARBA00022824"/>
    </source>
</evidence>
<dbReference type="EMBL" id="GEEE01007149">
    <property type="protein sequence ID" value="JAP56076.1"/>
    <property type="molecule type" value="Transcribed_RNA"/>
</dbReference>
<evidence type="ECO:0000256" key="7">
    <source>
        <dbReference type="RuleBase" id="RU363059"/>
    </source>
</evidence>
<dbReference type="AlphaFoldDB" id="A0A0X3Q9Y9"/>
<dbReference type="InterPro" id="IPR007599">
    <property type="entry name" value="DER1"/>
</dbReference>
<comment type="function">
    <text evidence="7">May be involved in the degradation of misfolded endoplasmic reticulum (ER) luminal proteins.</text>
</comment>
<dbReference type="GO" id="GO:0006950">
    <property type="term" value="P:response to stress"/>
    <property type="evidence" value="ECO:0007669"/>
    <property type="project" value="UniProtKB-ARBA"/>
</dbReference>
<name>A0A0X3Q9Y9_SCHSO</name>
<accession>A0A0X3Q9Y9</accession>
<gene>
    <name evidence="8" type="primary">DERL2</name>
    <name evidence="8" type="ORF">TR84720</name>
</gene>
<dbReference type="SUPFAM" id="SSF144091">
    <property type="entry name" value="Rhomboid-like"/>
    <property type="match status" value="1"/>
</dbReference>
<dbReference type="Pfam" id="PF04511">
    <property type="entry name" value="DER1"/>
    <property type="match status" value="1"/>
</dbReference>
<keyword evidence="5 7" id="KW-1133">Transmembrane helix</keyword>
<feature type="transmembrane region" description="Helical" evidence="7">
    <location>
        <begin position="96"/>
        <end position="129"/>
    </location>
</feature>
<dbReference type="PANTHER" id="PTHR11009">
    <property type="entry name" value="DER1-LIKE PROTEIN, DERLIN"/>
    <property type="match status" value="1"/>
</dbReference>
<organism evidence="8">
    <name type="scientific">Schistocephalus solidus</name>
    <name type="common">Tapeworm</name>
    <dbReference type="NCBI Taxonomy" id="70667"/>
    <lineage>
        <taxon>Eukaryota</taxon>
        <taxon>Metazoa</taxon>
        <taxon>Spiralia</taxon>
        <taxon>Lophotrochozoa</taxon>
        <taxon>Platyhelminthes</taxon>
        <taxon>Cestoda</taxon>
        <taxon>Eucestoda</taxon>
        <taxon>Diphyllobothriidea</taxon>
        <taxon>Diphyllobothriidae</taxon>
        <taxon>Schistocephalus</taxon>
    </lineage>
</organism>
<protein>
    <recommendedName>
        <fullName evidence="7">Derlin</fullName>
    </recommendedName>
</protein>
<evidence type="ECO:0000256" key="3">
    <source>
        <dbReference type="ARBA" id="ARBA00022692"/>
    </source>
</evidence>
<keyword evidence="4 7" id="KW-0256">Endoplasmic reticulum</keyword>
<reference evidence="8" key="1">
    <citation type="submission" date="2016-01" db="EMBL/GenBank/DDBJ databases">
        <title>Reference transcriptome for the parasite Schistocephalus solidus: insights into the molecular evolution of parasitism.</title>
        <authorList>
            <person name="Hebert F.O."/>
            <person name="Grambauer S."/>
            <person name="Barber I."/>
            <person name="Landry C.R."/>
            <person name="Aubin-Horth N."/>
        </authorList>
    </citation>
    <scope>NUCLEOTIDE SEQUENCE</scope>
</reference>
<sequence length="232" mass="27001">MDELRHEIANMPPITKYYAASCLFLSIAVHLGILSPLQLYFNPSLVFGELQLWRLITCFCFFGHIDFNFFFNMYFVYRYCRMLEENYYYGRSADFLMMFIFGGCLSLIAGIFLQMLFLSHVLTMMLVYVWSRRSPSVRLNIMGLFTVNAPYLPWVFFAISYLLGNNASVDFVGIVIGHLYYVLEDVFPNQPQGFKILRTPTVLKNLLDGRRDDPAYRPLPEERPGGFDWGAN</sequence>
<evidence type="ECO:0000256" key="2">
    <source>
        <dbReference type="ARBA" id="ARBA00008917"/>
    </source>
</evidence>
<evidence type="ECO:0000313" key="8">
    <source>
        <dbReference type="EMBL" id="JAP56076.1"/>
    </source>
</evidence>
<evidence type="ECO:0000256" key="6">
    <source>
        <dbReference type="ARBA" id="ARBA00023136"/>
    </source>
</evidence>